<sequence>MKIFFSPQRSDKKVSYKFDEQNEIVTATVDGNEDAIDLSDFPEGARFEGVSEDSIWNSLLSKVERKNGEIYLTVMNYIGAGASELERFPSWKDAKDVNNDG</sequence>
<dbReference type="AlphaFoldDB" id="A0A1I5NBM8"/>
<dbReference type="EMBL" id="FOXD01000003">
    <property type="protein sequence ID" value="SFP19285.1"/>
    <property type="molecule type" value="Genomic_DNA"/>
</dbReference>
<keyword evidence="2" id="KW-1185">Reference proteome</keyword>
<accession>A0A1I5NBM8</accession>
<organism evidence="1 2">
    <name type="scientific">Salibacterium halotolerans</name>
    <dbReference type="NCBI Taxonomy" id="1884432"/>
    <lineage>
        <taxon>Bacteria</taxon>
        <taxon>Bacillati</taxon>
        <taxon>Bacillota</taxon>
        <taxon>Bacilli</taxon>
        <taxon>Bacillales</taxon>
        <taxon>Bacillaceae</taxon>
    </lineage>
</organism>
<evidence type="ECO:0000313" key="1">
    <source>
        <dbReference type="EMBL" id="SFP19285.1"/>
    </source>
</evidence>
<gene>
    <name evidence="1" type="ORF">SAMN05518683_10375</name>
</gene>
<proteinExistence type="predicted"/>
<reference evidence="2" key="1">
    <citation type="submission" date="2016-10" db="EMBL/GenBank/DDBJ databases">
        <authorList>
            <person name="Varghese N."/>
            <person name="Submissions S."/>
        </authorList>
    </citation>
    <scope>NUCLEOTIDE SEQUENCE [LARGE SCALE GENOMIC DNA]</scope>
    <source>
        <strain evidence="2">S7</strain>
    </source>
</reference>
<evidence type="ECO:0000313" key="2">
    <source>
        <dbReference type="Proteomes" id="UP000198892"/>
    </source>
</evidence>
<name>A0A1I5NBM8_9BACI</name>
<dbReference type="OrthoDB" id="1957905at2"/>
<dbReference type="RefSeq" id="WP_093335234.1">
    <property type="nucleotide sequence ID" value="NZ_FOXD01000003.1"/>
</dbReference>
<dbReference type="Proteomes" id="UP000198892">
    <property type="component" value="Unassembled WGS sequence"/>
</dbReference>
<protein>
    <submittedName>
        <fullName evidence="1">Uncharacterized protein</fullName>
    </submittedName>
</protein>
<dbReference type="STRING" id="1884432.SAMN05518683_10375"/>